<reference evidence="4 5" key="2">
    <citation type="journal article" date="2014" name="J. Gen. Appl. Microbiol.">
        <title>The early diverging ascomycetous budding yeast Saitoella complicata has three histone deacetylases belonging to the Clr6, Hos2, and Rpd3 lineages.</title>
        <authorList>
            <person name="Nishida H."/>
            <person name="Matsumoto T."/>
            <person name="Kondo S."/>
            <person name="Hamamoto M."/>
            <person name="Yoshikawa H."/>
        </authorList>
    </citation>
    <scope>NUCLEOTIDE SEQUENCE [LARGE SCALE GENOMIC DNA]</scope>
    <source>
        <strain evidence="4 5">NRRL Y-17804</strain>
    </source>
</reference>
<dbReference type="GO" id="GO:0006457">
    <property type="term" value="P:protein folding"/>
    <property type="evidence" value="ECO:0007669"/>
    <property type="project" value="InterPro"/>
</dbReference>
<evidence type="ECO:0000313" key="5">
    <source>
        <dbReference type="Proteomes" id="UP000033140"/>
    </source>
</evidence>
<gene>
    <name evidence="4" type="ORF">G7K_5296-t1</name>
</gene>
<comment type="similarity">
    <text evidence="1">Belongs to the prefoldin subunit beta family.</text>
</comment>
<dbReference type="PANTHER" id="PTHR13303">
    <property type="entry name" value="PREFOLDIN SUBUNIT 2"/>
    <property type="match status" value="1"/>
</dbReference>
<feature type="coiled-coil region" evidence="3">
    <location>
        <begin position="346"/>
        <end position="380"/>
    </location>
</feature>
<dbReference type="EMBL" id="BACD03000042">
    <property type="protein sequence ID" value="GAO51185.1"/>
    <property type="molecule type" value="Genomic_DNA"/>
</dbReference>
<reference evidence="4 5" key="3">
    <citation type="journal article" date="2015" name="Genome Announc.">
        <title>Draft Genome Sequence of the Archiascomycetous Yeast Saitoella complicata.</title>
        <authorList>
            <person name="Yamauchi K."/>
            <person name="Kondo S."/>
            <person name="Hamamoto M."/>
            <person name="Takahashi Y."/>
            <person name="Ogura Y."/>
            <person name="Hayashi T."/>
            <person name="Nishida H."/>
        </authorList>
    </citation>
    <scope>NUCLEOTIDE SEQUENCE [LARGE SCALE GENOMIC DNA]</scope>
    <source>
        <strain evidence="4 5">NRRL Y-17804</strain>
    </source>
</reference>
<dbReference type="AlphaFoldDB" id="A0A0E9NP28"/>
<evidence type="ECO:0000313" key="4">
    <source>
        <dbReference type="EMBL" id="GAO51185.1"/>
    </source>
</evidence>
<dbReference type="STRING" id="698492.A0A0E9NP28"/>
<dbReference type="FunFam" id="1.10.287.370:FF:000002">
    <property type="entry name" value="Prefoldin subunit 2"/>
    <property type="match status" value="1"/>
</dbReference>
<sequence>MLIHMSIVQVSHDHFVLPSLHSIADLLSFWILLLHDCVRLRLADLVRRAIVAFVHSLPKLDVCAHFSKLIARPNLLYNCTFSLSISALISTTSSSNFSTWSSTISFSFSNLSCASSNFNSTNASPTLYGTSSSSSANSSSVKTSSSASFVCDSASSWSSRSARRALYLEKELMSCWSAQVTCSADSSSLESCTTRVSPSVITITTVCQRQYHFGGHFGDQESNEGVRALLGAMPGDARSKGIRGGANVFLLIRSTSEEGLDQGATRQYVSSSLIRYLPVPRRDDLQQQYSTQKQALQALAQKISELETETDEHTLVLETLQPLPADRKCFRMVGGVLAERTVGEVMPALESNLDGIKQVMDQLLEQYKKKEAEFVKFQRDNKIQVVG</sequence>
<organism evidence="4 5">
    <name type="scientific">Saitoella complicata (strain BCRC 22490 / CBS 7301 / JCM 7358 / NBRC 10748 / NRRL Y-17804)</name>
    <dbReference type="NCBI Taxonomy" id="698492"/>
    <lineage>
        <taxon>Eukaryota</taxon>
        <taxon>Fungi</taxon>
        <taxon>Dikarya</taxon>
        <taxon>Ascomycota</taxon>
        <taxon>Taphrinomycotina</taxon>
        <taxon>Taphrinomycotina incertae sedis</taxon>
        <taxon>Saitoella</taxon>
    </lineage>
</organism>
<keyword evidence="5" id="KW-1185">Reference proteome</keyword>
<dbReference type="CDD" id="cd23163">
    <property type="entry name" value="Prefoldin_2"/>
    <property type="match status" value="1"/>
</dbReference>
<dbReference type="InterPro" id="IPR002777">
    <property type="entry name" value="PFD_beta-like"/>
</dbReference>
<keyword evidence="3" id="KW-0175">Coiled coil</keyword>
<dbReference type="Pfam" id="PF01920">
    <property type="entry name" value="Prefoldin_2"/>
    <property type="match status" value="1"/>
</dbReference>
<protein>
    <recommendedName>
        <fullName evidence="6">Prefoldin subunit 2</fullName>
    </recommendedName>
</protein>
<proteinExistence type="inferred from homology"/>
<name>A0A0E9NP28_SAICN</name>
<dbReference type="Proteomes" id="UP000033140">
    <property type="component" value="Unassembled WGS sequence"/>
</dbReference>
<evidence type="ECO:0008006" key="6">
    <source>
        <dbReference type="Google" id="ProtNLM"/>
    </source>
</evidence>
<reference evidence="4 5" key="1">
    <citation type="journal article" date="2011" name="J. Gen. Appl. Microbiol.">
        <title>Draft genome sequencing of the enigmatic yeast Saitoella complicata.</title>
        <authorList>
            <person name="Nishida H."/>
            <person name="Hamamoto M."/>
            <person name="Sugiyama J."/>
        </authorList>
    </citation>
    <scope>NUCLEOTIDE SEQUENCE [LARGE SCALE GENOMIC DNA]</scope>
    <source>
        <strain evidence="4 5">NRRL Y-17804</strain>
    </source>
</reference>
<comment type="caution">
    <text evidence="4">The sequence shown here is derived from an EMBL/GenBank/DDBJ whole genome shotgun (WGS) entry which is preliminary data.</text>
</comment>
<evidence type="ECO:0000256" key="1">
    <source>
        <dbReference type="ARBA" id="ARBA00008045"/>
    </source>
</evidence>
<keyword evidence="2" id="KW-0143">Chaperone</keyword>
<evidence type="ECO:0000256" key="2">
    <source>
        <dbReference type="ARBA" id="ARBA00023186"/>
    </source>
</evidence>
<feature type="coiled-coil region" evidence="3">
    <location>
        <begin position="282"/>
        <end position="309"/>
    </location>
</feature>
<dbReference type="Gene3D" id="1.10.287.370">
    <property type="match status" value="1"/>
</dbReference>
<dbReference type="GO" id="GO:0051082">
    <property type="term" value="F:unfolded protein binding"/>
    <property type="evidence" value="ECO:0007669"/>
    <property type="project" value="InterPro"/>
</dbReference>
<dbReference type="InterPro" id="IPR009053">
    <property type="entry name" value="Prefoldin"/>
</dbReference>
<dbReference type="GO" id="GO:0016272">
    <property type="term" value="C:prefoldin complex"/>
    <property type="evidence" value="ECO:0007669"/>
    <property type="project" value="InterPro"/>
</dbReference>
<accession>A0A0E9NP28</accession>
<dbReference type="SUPFAM" id="SSF46579">
    <property type="entry name" value="Prefoldin"/>
    <property type="match status" value="1"/>
</dbReference>
<dbReference type="InterPro" id="IPR027235">
    <property type="entry name" value="PFD2"/>
</dbReference>
<evidence type="ECO:0000256" key="3">
    <source>
        <dbReference type="SAM" id="Coils"/>
    </source>
</evidence>